<evidence type="ECO:0000313" key="3">
    <source>
        <dbReference type="EMBL" id="WXB17699.1"/>
    </source>
</evidence>
<dbReference type="PROSITE" id="PS51257">
    <property type="entry name" value="PROKAR_LIPOPROTEIN"/>
    <property type="match status" value="1"/>
</dbReference>
<dbReference type="EMBL" id="CP089984">
    <property type="protein sequence ID" value="WXB17699.1"/>
    <property type="molecule type" value="Genomic_DNA"/>
</dbReference>
<accession>A0ABZ2M645</accession>
<evidence type="ECO:0000259" key="2">
    <source>
        <dbReference type="Pfam" id="PF13628"/>
    </source>
</evidence>
<dbReference type="Pfam" id="PF13628">
    <property type="entry name" value="DUF4142"/>
    <property type="match status" value="1"/>
</dbReference>
<gene>
    <name evidence="3" type="ORF">LZC94_10600</name>
</gene>
<evidence type="ECO:0000256" key="1">
    <source>
        <dbReference type="SAM" id="SignalP"/>
    </source>
</evidence>
<organism evidence="3 4">
    <name type="scientific">Pendulispora albinea</name>
    <dbReference type="NCBI Taxonomy" id="2741071"/>
    <lineage>
        <taxon>Bacteria</taxon>
        <taxon>Pseudomonadati</taxon>
        <taxon>Myxococcota</taxon>
        <taxon>Myxococcia</taxon>
        <taxon>Myxococcales</taxon>
        <taxon>Sorangiineae</taxon>
        <taxon>Pendulisporaceae</taxon>
        <taxon>Pendulispora</taxon>
    </lineage>
</organism>
<keyword evidence="1" id="KW-0732">Signal</keyword>
<proteinExistence type="predicted"/>
<feature type="chain" id="PRO_5045781615" evidence="1">
    <location>
        <begin position="29"/>
        <end position="203"/>
    </location>
</feature>
<protein>
    <submittedName>
        <fullName evidence="3">DUF4142 domain-containing protein</fullName>
    </submittedName>
</protein>
<dbReference type="RefSeq" id="WP_394827340.1">
    <property type="nucleotide sequence ID" value="NZ_CP089984.1"/>
</dbReference>
<feature type="signal peptide" evidence="1">
    <location>
        <begin position="1"/>
        <end position="28"/>
    </location>
</feature>
<feature type="domain" description="DUF4142" evidence="2">
    <location>
        <begin position="51"/>
        <end position="184"/>
    </location>
</feature>
<reference evidence="3 4" key="1">
    <citation type="submission" date="2021-12" db="EMBL/GenBank/DDBJ databases">
        <title>Discovery of the Pendulisporaceae a myxobacterial family with distinct sporulation behavior and unique specialized metabolism.</title>
        <authorList>
            <person name="Garcia R."/>
            <person name="Popoff A."/>
            <person name="Bader C.D."/>
            <person name="Loehr J."/>
            <person name="Walesch S."/>
            <person name="Walt C."/>
            <person name="Boldt J."/>
            <person name="Bunk B."/>
            <person name="Haeckl F.J.F.P.J."/>
            <person name="Gunesch A.P."/>
            <person name="Birkelbach J."/>
            <person name="Nuebel U."/>
            <person name="Pietschmann T."/>
            <person name="Bach T."/>
            <person name="Mueller R."/>
        </authorList>
    </citation>
    <scope>NUCLEOTIDE SEQUENCE [LARGE SCALE GENOMIC DNA]</scope>
    <source>
        <strain evidence="3 4">MSr11954</strain>
    </source>
</reference>
<sequence length="203" mass="22456">MMNRRTKRIGPIAIFALAAATMAAGCHASTPESNVDTAPYRALAHDPRAMSDKLFVLGEYRIGMRERALADIVFQRTPDPELKEMAKVVRDGHQAGVERLRTIAAELEVTLPTRIAPDEQASIEAIGSLPPEQLVRVFLIRQRAMHAWDIAIFADYADVVVNDSLKRYVRETMIPLRQHADQIIRLANAKGIDGGFVTVGGRS</sequence>
<keyword evidence="4" id="KW-1185">Reference proteome</keyword>
<name>A0ABZ2M645_9BACT</name>
<dbReference type="InterPro" id="IPR025419">
    <property type="entry name" value="DUF4142"/>
</dbReference>
<dbReference type="Proteomes" id="UP001370348">
    <property type="component" value="Chromosome"/>
</dbReference>
<evidence type="ECO:0000313" key="4">
    <source>
        <dbReference type="Proteomes" id="UP001370348"/>
    </source>
</evidence>